<name>A0A6J7DPF7_9ZZZZ</name>
<dbReference type="SUPFAM" id="SSF50249">
    <property type="entry name" value="Nucleic acid-binding proteins"/>
    <property type="match status" value="2"/>
</dbReference>
<organism evidence="3">
    <name type="scientific">freshwater metagenome</name>
    <dbReference type="NCBI Taxonomy" id="449393"/>
    <lineage>
        <taxon>unclassified sequences</taxon>
        <taxon>metagenomes</taxon>
        <taxon>ecological metagenomes</taxon>
    </lineage>
</organism>
<evidence type="ECO:0000313" key="2">
    <source>
        <dbReference type="EMBL" id="CAB4665779.1"/>
    </source>
</evidence>
<feature type="domain" description="ChsH2 C-terminal OB-fold" evidence="1">
    <location>
        <begin position="232"/>
        <end position="296"/>
    </location>
</feature>
<dbReference type="InterPro" id="IPR002878">
    <property type="entry name" value="ChsH2_C"/>
</dbReference>
<proteinExistence type="predicted"/>
<dbReference type="InterPro" id="IPR012340">
    <property type="entry name" value="NA-bd_OB-fold"/>
</dbReference>
<feature type="domain" description="ChsH2 C-terminal OB-fold" evidence="1">
    <location>
        <begin position="68"/>
        <end position="132"/>
    </location>
</feature>
<dbReference type="EMBL" id="CAFBLK010000163">
    <property type="protein sequence ID" value="CAB4872497.1"/>
    <property type="molecule type" value="Genomic_DNA"/>
</dbReference>
<gene>
    <name evidence="2" type="ORF">UFOPK2242_01215</name>
    <name evidence="3" type="ORF">UFOPK3317_00965</name>
</gene>
<dbReference type="EMBL" id="CAEZWM010000169">
    <property type="protein sequence ID" value="CAB4665779.1"/>
    <property type="molecule type" value="Genomic_DNA"/>
</dbReference>
<dbReference type="Pfam" id="PF01796">
    <property type="entry name" value="OB_ChsH2_C"/>
    <property type="match status" value="2"/>
</dbReference>
<reference evidence="3" key="1">
    <citation type="submission" date="2020-05" db="EMBL/GenBank/DDBJ databases">
        <authorList>
            <person name="Chiriac C."/>
            <person name="Salcher M."/>
            <person name="Ghai R."/>
            <person name="Kavagutti S V."/>
        </authorList>
    </citation>
    <scope>NUCLEOTIDE SEQUENCE</scope>
</reference>
<evidence type="ECO:0000313" key="3">
    <source>
        <dbReference type="EMBL" id="CAB4872497.1"/>
    </source>
</evidence>
<dbReference type="AlphaFoldDB" id="A0A6J7DPF7"/>
<evidence type="ECO:0000259" key="1">
    <source>
        <dbReference type="Pfam" id="PF01796"/>
    </source>
</evidence>
<dbReference type="PANTHER" id="PTHR34075:SF5">
    <property type="entry name" value="BLR3430 PROTEIN"/>
    <property type="match status" value="1"/>
</dbReference>
<protein>
    <submittedName>
        <fullName evidence="3">Unannotated protein</fullName>
    </submittedName>
</protein>
<dbReference type="PANTHER" id="PTHR34075">
    <property type="entry name" value="BLR3430 PROTEIN"/>
    <property type="match status" value="1"/>
</dbReference>
<sequence length="327" mass="35194">MTEPLVARHSLEYPGGYTRSVGDVVGRYLTGLRDGRIEGARLADGRVLVPPTEYDPLTSAAVSVDDFVEVGPAGTVVTWSWVANPRAEKHALDRPFAFALIRPDGADTSMLHMVDVATPDEMSTGMRVIPHWRSDRIGGVSDIEAWRPYKDGDPIPEVPPLPFSENMGASVTGIVTSGRLDYEISAGESTTRFLLGLAEGKIIGGKAVGSDDVYAASRGTDPTTGAPTSISVDVSDTGVITTFCIVNIPGLSDLAPEIPYVSAQVLLDGADNTFFGLIRGCSVDEVRMGMRVKAKWLDQLTADHGSIEWWEPTGEPDAEYTDYKDYL</sequence>
<accession>A0A6J7DPF7</accession>
<dbReference type="InterPro" id="IPR052513">
    <property type="entry name" value="Thioester_dehydratase-like"/>
</dbReference>